<feature type="transmembrane region" description="Helical" evidence="8">
    <location>
        <begin position="21"/>
        <end position="48"/>
    </location>
</feature>
<dbReference type="GO" id="GO:0044874">
    <property type="term" value="P:lipoprotein localization to outer membrane"/>
    <property type="evidence" value="ECO:0007669"/>
    <property type="project" value="TreeGrafter"/>
</dbReference>
<evidence type="ECO:0000313" key="12">
    <source>
        <dbReference type="Proteomes" id="UP000005324"/>
    </source>
</evidence>
<keyword evidence="6 8" id="KW-1133">Transmembrane helix</keyword>
<name>D5RRN4_9PROT</name>
<dbReference type="InterPro" id="IPR025857">
    <property type="entry name" value="MacB_PCD"/>
</dbReference>
<dbReference type="NCBIfam" id="TIGR02212">
    <property type="entry name" value="lolCE"/>
    <property type="match status" value="1"/>
</dbReference>
<evidence type="ECO:0000256" key="8">
    <source>
        <dbReference type="SAM" id="Phobius"/>
    </source>
</evidence>
<proteinExistence type="inferred from homology"/>
<comment type="caution">
    <text evidence="11">The sequence shown here is derived from an EMBL/GenBank/DDBJ whole genome shotgun (WGS) entry which is preliminary data.</text>
</comment>
<keyword evidence="5 8" id="KW-0812">Transmembrane</keyword>
<dbReference type="InterPro" id="IPR011925">
    <property type="entry name" value="LolCE_TM"/>
</dbReference>
<dbReference type="GO" id="GO:0042953">
    <property type="term" value="P:lipoprotein transport"/>
    <property type="evidence" value="ECO:0007669"/>
    <property type="project" value="InterPro"/>
</dbReference>
<keyword evidence="4" id="KW-1003">Cell membrane</keyword>
<evidence type="ECO:0000259" key="10">
    <source>
        <dbReference type="Pfam" id="PF12704"/>
    </source>
</evidence>
<keyword evidence="3" id="KW-0813">Transport</keyword>
<evidence type="ECO:0000256" key="1">
    <source>
        <dbReference type="ARBA" id="ARBA00004651"/>
    </source>
</evidence>
<evidence type="ECO:0000256" key="7">
    <source>
        <dbReference type="ARBA" id="ARBA00023136"/>
    </source>
</evidence>
<dbReference type="RefSeq" id="WP_007002776.1">
    <property type="nucleotide sequence ID" value="NZ_GG770777.1"/>
</dbReference>
<evidence type="ECO:0000259" key="9">
    <source>
        <dbReference type="Pfam" id="PF02687"/>
    </source>
</evidence>
<evidence type="ECO:0000256" key="2">
    <source>
        <dbReference type="ARBA" id="ARBA00005236"/>
    </source>
</evidence>
<accession>D5RRN4</accession>
<organism evidence="11 12">
    <name type="scientific">Pseudoroseomonas cervicalis ATCC 49957</name>
    <dbReference type="NCBI Taxonomy" id="525371"/>
    <lineage>
        <taxon>Bacteria</taxon>
        <taxon>Pseudomonadati</taxon>
        <taxon>Pseudomonadota</taxon>
        <taxon>Alphaproteobacteria</taxon>
        <taxon>Acetobacterales</taxon>
        <taxon>Roseomonadaceae</taxon>
        <taxon>Roseomonas</taxon>
    </lineage>
</organism>
<dbReference type="OrthoDB" id="9808461at2"/>
<dbReference type="InterPro" id="IPR003838">
    <property type="entry name" value="ABC3_permease_C"/>
</dbReference>
<feature type="domain" description="MacB-like periplasmic core" evidence="10">
    <location>
        <begin position="30"/>
        <end position="247"/>
    </location>
</feature>
<feature type="domain" description="ABC3 transporter permease C-terminal" evidence="9">
    <location>
        <begin position="281"/>
        <end position="414"/>
    </location>
</feature>
<keyword evidence="12" id="KW-1185">Reference proteome</keyword>
<dbReference type="Proteomes" id="UP000005324">
    <property type="component" value="Unassembled WGS sequence"/>
</dbReference>
<comment type="subcellular location">
    <subcellularLocation>
        <location evidence="1">Cell membrane</location>
        <topology evidence="1">Multi-pass membrane protein</topology>
    </subcellularLocation>
</comment>
<feature type="transmembrane region" description="Helical" evidence="8">
    <location>
        <begin position="322"/>
        <end position="348"/>
    </location>
</feature>
<gene>
    <name evidence="11" type="primary">lolC</name>
    <name evidence="11" type="ORF">HMPREF0731_3746</name>
</gene>
<dbReference type="InterPro" id="IPR051447">
    <property type="entry name" value="Lipoprotein-release_system"/>
</dbReference>
<evidence type="ECO:0000256" key="5">
    <source>
        <dbReference type="ARBA" id="ARBA00022692"/>
    </source>
</evidence>
<keyword evidence="7 8" id="KW-0472">Membrane</keyword>
<dbReference type="GO" id="GO:0098797">
    <property type="term" value="C:plasma membrane protein complex"/>
    <property type="evidence" value="ECO:0007669"/>
    <property type="project" value="TreeGrafter"/>
</dbReference>
<evidence type="ECO:0000256" key="3">
    <source>
        <dbReference type="ARBA" id="ARBA00022448"/>
    </source>
</evidence>
<dbReference type="HOGENOM" id="CLU_000604_8_1_5"/>
<dbReference type="Pfam" id="PF12704">
    <property type="entry name" value="MacB_PCD"/>
    <property type="match status" value="1"/>
</dbReference>
<dbReference type="EMBL" id="ADVL01000709">
    <property type="protein sequence ID" value="EFH10042.1"/>
    <property type="molecule type" value="Genomic_DNA"/>
</dbReference>
<dbReference type="PANTHER" id="PTHR30489:SF0">
    <property type="entry name" value="LIPOPROTEIN-RELEASING SYSTEM TRANSMEMBRANE PROTEIN LOLE"/>
    <property type="match status" value="1"/>
</dbReference>
<dbReference type="Pfam" id="PF02687">
    <property type="entry name" value="FtsX"/>
    <property type="match status" value="1"/>
</dbReference>
<evidence type="ECO:0000256" key="4">
    <source>
        <dbReference type="ARBA" id="ARBA00022475"/>
    </source>
</evidence>
<keyword evidence="11" id="KW-0449">Lipoprotein</keyword>
<evidence type="ECO:0000313" key="11">
    <source>
        <dbReference type="EMBL" id="EFH10042.1"/>
    </source>
</evidence>
<reference evidence="11 12" key="1">
    <citation type="submission" date="2010-04" db="EMBL/GenBank/DDBJ databases">
        <authorList>
            <person name="Qin X."/>
            <person name="Bachman B."/>
            <person name="Battles P."/>
            <person name="Bell A."/>
            <person name="Bess C."/>
            <person name="Bickham C."/>
            <person name="Chaboub L."/>
            <person name="Chen D."/>
            <person name="Coyle M."/>
            <person name="Deiros D.R."/>
            <person name="Dinh H."/>
            <person name="Forbes L."/>
            <person name="Fowler G."/>
            <person name="Francisco L."/>
            <person name="Fu Q."/>
            <person name="Gubbala S."/>
            <person name="Hale W."/>
            <person name="Han Y."/>
            <person name="Hemphill L."/>
            <person name="Highlander S.K."/>
            <person name="Hirani K."/>
            <person name="Hogues M."/>
            <person name="Jackson L."/>
            <person name="Jakkamsetti A."/>
            <person name="Javaid M."/>
            <person name="Jiang H."/>
            <person name="Korchina V."/>
            <person name="Kovar C."/>
            <person name="Lara F."/>
            <person name="Lee S."/>
            <person name="Mata R."/>
            <person name="Mathew T."/>
            <person name="Moen C."/>
            <person name="Morales K."/>
            <person name="Munidasa M."/>
            <person name="Nazareth L."/>
            <person name="Ngo R."/>
            <person name="Nguyen L."/>
            <person name="Okwuonu G."/>
            <person name="Ongeri F."/>
            <person name="Patil S."/>
            <person name="Petrosino J."/>
            <person name="Pham C."/>
            <person name="Pham P."/>
            <person name="Pu L.-L."/>
            <person name="Puazo M."/>
            <person name="Raj R."/>
            <person name="Reid J."/>
            <person name="Rouhana J."/>
            <person name="Saada N."/>
            <person name="Shang Y."/>
            <person name="Simmons D."/>
            <person name="Thornton R."/>
            <person name="Warren J."/>
            <person name="Weissenberger G."/>
            <person name="Zhang J."/>
            <person name="Zhang L."/>
            <person name="Zhou C."/>
            <person name="Zhu D."/>
            <person name="Muzny D."/>
            <person name="Worley K."/>
            <person name="Gibbs R."/>
        </authorList>
    </citation>
    <scope>NUCLEOTIDE SEQUENCE [LARGE SCALE GENOMIC DNA]</scope>
    <source>
        <strain evidence="11 12">ATCC 49957</strain>
    </source>
</reference>
<feature type="transmembrane region" description="Helical" evidence="8">
    <location>
        <begin position="278"/>
        <end position="302"/>
    </location>
</feature>
<protein>
    <submittedName>
        <fullName evidence="11">Lipoprotein releasing system, transmembrane protein, LolC/E family</fullName>
    </submittedName>
</protein>
<dbReference type="PANTHER" id="PTHR30489">
    <property type="entry name" value="LIPOPROTEIN-RELEASING SYSTEM TRANSMEMBRANE PROTEIN LOLE"/>
    <property type="match status" value="1"/>
</dbReference>
<evidence type="ECO:0000256" key="6">
    <source>
        <dbReference type="ARBA" id="ARBA00022989"/>
    </source>
</evidence>
<sequence>MFGAFERKVAFRYLRARKGERFVSVIATFSLVGIALGVATLIIVMSVMNGFRQELLGRILGLNGHLGIHAAASGPGGGGIRDYDAIAERVRQMAGVASATPIVEGQVLMTSEAGGATGGIARGIKPEDLRARPLLAGNIRAGSLDNFQGDDAILIGTRLAQKLGLGVGSKITLVSPQGRSTVIGTVPRLKAYTVVALFEAGMNEYDSGYVFLPLPAAQVYFQLRDAASMIEVFVNDPDNVRAVTREIVRGLSPLPVRVLDWQAANSSFFAAVQVERNVMFLILTLIIIVAAFNIVSSLIMLVKDKGRDIAILRTMGATRGAVMRIFLLCGTSIGVLGTTIGFALGLVFCINIEHIRQALQSLTGTQLFSPEVYFLTRLPAVVDPGEVTQVVLMGLGLSLLATLYPSWRAARTDPVEALRNE</sequence>
<dbReference type="AlphaFoldDB" id="D5RRN4"/>
<comment type="similarity">
    <text evidence="2">Belongs to the ABC-4 integral membrane protein family. LolC/E subfamily.</text>
</comment>